<dbReference type="InterPro" id="IPR020103">
    <property type="entry name" value="PsdUridine_synth_cat_dom_sf"/>
</dbReference>
<dbReference type="CDD" id="cd02869">
    <property type="entry name" value="PseudoU_synth_RluA_like"/>
    <property type="match status" value="1"/>
</dbReference>
<evidence type="ECO:0000256" key="2">
    <source>
        <dbReference type="ARBA" id="ARBA00010876"/>
    </source>
</evidence>
<dbReference type="GO" id="GO:0003723">
    <property type="term" value="F:RNA binding"/>
    <property type="evidence" value="ECO:0007669"/>
    <property type="project" value="InterPro"/>
</dbReference>
<dbReference type="Gene3D" id="3.30.2350.10">
    <property type="entry name" value="Pseudouridine synthase"/>
    <property type="match status" value="1"/>
</dbReference>
<keyword evidence="3" id="KW-0496">Mitochondrion</keyword>
<comment type="subcellular location">
    <subcellularLocation>
        <location evidence="1">Mitochondrion</location>
    </subcellularLocation>
</comment>
<evidence type="ECO:0000259" key="5">
    <source>
        <dbReference type="Pfam" id="PF00849"/>
    </source>
</evidence>
<dbReference type="Pfam" id="PF00849">
    <property type="entry name" value="PseudoU_synth_2"/>
    <property type="match status" value="1"/>
</dbReference>
<gene>
    <name evidence="6" type="ORF">PBIL07802_LOCUS6789</name>
</gene>
<dbReference type="PROSITE" id="PS01129">
    <property type="entry name" value="PSI_RLU"/>
    <property type="match status" value="1"/>
</dbReference>
<evidence type="ECO:0000313" key="6">
    <source>
        <dbReference type="EMBL" id="CAE0244613.1"/>
    </source>
</evidence>
<dbReference type="InterPro" id="IPR006145">
    <property type="entry name" value="PsdUridine_synth_RsuA/RluA"/>
</dbReference>
<proteinExistence type="inferred from homology"/>
<name>A0A7S3D4J4_9EUKA</name>
<sequence length="432" mass="47277">MQSILRPPLLGQLRHCCSPFSAVYTSLPLLRLCSTSAQTERSWQEVTVPHHLPSSRVDRFLRRYYNPLLVQSQIEKALRAKRVAAKEGVAKKKLKSSDRVLPGQVLLVDASFLPPSKGGILNGGEGKSKSQALDSALLKEFRNSILFEHEDFVVVNKPYGLAVQGGSGVRQHVDQLLSQLEVISLDGVGSKKEKMKLVHRLDKDTTGALIVARHHAAAARFQAMFAESTRGHGGGETGGRMNDPGCRFLYKKYLAVLSSPIAGPKHGVINLPLEKGNTVGKASLERMIVASEETDKNYAFTEYSQIGSGKGGIPLVEMIPRTGRTHQLRAHACYSLHSPILGDKKYFDATEKVAGKGKKDTHGISGRLHLHAAEIAFVYAHQKYIIQAPLPQHFFKTADQLGLNLPSIKSAAPFTALSEEENGMRLPTTPSR</sequence>
<comment type="similarity">
    <text evidence="2">Belongs to the pseudouridine synthase RluA family.</text>
</comment>
<dbReference type="AlphaFoldDB" id="A0A7S3D4J4"/>
<dbReference type="EMBL" id="HBIB01010587">
    <property type="protein sequence ID" value="CAE0244613.1"/>
    <property type="molecule type" value="Transcribed_RNA"/>
</dbReference>
<dbReference type="GO" id="GO:0005739">
    <property type="term" value="C:mitochondrion"/>
    <property type="evidence" value="ECO:0007669"/>
    <property type="project" value="UniProtKB-SubCell"/>
</dbReference>
<dbReference type="InterPro" id="IPR050188">
    <property type="entry name" value="RluA_PseudoU_synthase"/>
</dbReference>
<reference evidence="6" key="1">
    <citation type="submission" date="2021-01" db="EMBL/GenBank/DDBJ databases">
        <authorList>
            <person name="Corre E."/>
            <person name="Pelletier E."/>
            <person name="Niang G."/>
            <person name="Scheremetjew M."/>
            <person name="Finn R."/>
            <person name="Kale V."/>
            <person name="Holt S."/>
            <person name="Cochrane G."/>
            <person name="Meng A."/>
            <person name="Brown T."/>
            <person name="Cohen L."/>
        </authorList>
    </citation>
    <scope>NUCLEOTIDE SEQUENCE</scope>
    <source>
        <strain evidence="6">NIES-2562</strain>
    </source>
</reference>
<dbReference type="GO" id="GO:0000455">
    <property type="term" value="P:enzyme-directed rRNA pseudouridine synthesis"/>
    <property type="evidence" value="ECO:0007669"/>
    <property type="project" value="TreeGrafter"/>
</dbReference>
<evidence type="ECO:0000256" key="3">
    <source>
        <dbReference type="ARBA" id="ARBA00023128"/>
    </source>
</evidence>
<dbReference type="PANTHER" id="PTHR21600:SF81">
    <property type="entry name" value="21S RRNA PSEUDOURIDINE(2819) SYNTHASE"/>
    <property type="match status" value="1"/>
</dbReference>
<dbReference type="GO" id="GO:0009982">
    <property type="term" value="F:pseudouridine synthase activity"/>
    <property type="evidence" value="ECO:0007669"/>
    <property type="project" value="InterPro"/>
</dbReference>
<organism evidence="6">
    <name type="scientific">Palpitomonas bilix</name>
    <dbReference type="NCBI Taxonomy" id="652834"/>
    <lineage>
        <taxon>Eukaryota</taxon>
        <taxon>Eukaryota incertae sedis</taxon>
    </lineage>
</organism>
<protein>
    <recommendedName>
        <fullName evidence="5">Pseudouridine synthase RsuA/RluA-like domain-containing protein</fullName>
    </recommendedName>
</protein>
<dbReference type="PANTHER" id="PTHR21600">
    <property type="entry name" value="MITOCHONDRIAL RNA PSEUDOURIDINE SYNTHASE"/>
    <property type="match status" value="1"/>
</dbReference>
<feature type="domain" description="Pseudouridine synthase RsuA/RluA-like" evidence="5">
    <location>
        <begin position="151"/>
        <end position="331"/>
    </location>
</feature>
<accession>A0A7S3D4J4</accession>
<dbReference type="InterPro" id="IPR006224">
    <property type="entry name" value="PsdUridine_synth_RluA-like_CS"/>
</dbReference>
<evidence type="ECO:0000256" key="4">
    <source>
        <dbReference type="ARBA" id="ARBA00023235"/>
    </source>
</evidence>
<dbReference type="SUPFAM" id="SSF55120">
    <property type="entry name" value="Pseudouridine synthase"/>
    <property type="match status" value="1"/>
</dbReference>
<keyword evidence="4" id="KW-0413">Isomerase</keyword>
<evidence type="ECO:0000256" key="1">
    <source>
        <dbReference type="ARBA" id="ARBA00004173"/>
    </source>
</evidence>